<dbReference type="SUPFAM" id="SSF54637">
    <property type="entry name" value="Thioesterase/thiol ester dehydrase-isomerase"/>
    <property type="match status" value="1"/>
</dbReference>
<evidence type="ECO:0000256" key="1">
    <source>
        <dbReference type="ARBA" id="ARBA00005254"/>
    </source>
</evidence>
<protein>
    <submittedName>
        <fullName evidence="3">Putative enoyl-CoA hydratase 1</fullName>
    </submittedName>
</protein>
<dbReference type="Pfam" id="PF01575">
    <property type="entry name" value="MaoC_dehydratas"/>
    <property type="match status" value="1"/>
</dbReference>
<evidence type="ECO:0000313" key="3">
    <source>
        <dbReference type="EMBL" id="BBY83732.1"/>
    </source>
</evidence>
<reference evidence="3 4" key="1">
    <citation type="journal article" date="2019" name="Emerg. Microbes Infect.">
        <title>Comprehensive subspecies identification of 175 nontuberculous mycobacteria species based on 7547 genomic profiles.</title>
        <authorList>
            <person name="Matsumoto Y."/>
            <person name="Kinjo T."/>
            <person name="Motooka D."/>
            <person name="Nabeya D."/>
            <person name="Jung N."/>
            <person name="Uechi K."/>
            <person name="Horii T."/>
            <person name="Iida T."/>
            <person name="Fujita J."/>
            <person name="Nakamura S."/>
        </authorList>
    </citation>
    <scope>NUCLEOTIDE SEQUENCE [LARGE SCALE GENOMIC DNA]</scope>
    <source>
        <strain evidence="3 4">JCM 6370</strain>
    </source>
</reference>
<feature type="domain" description="MaoC-like" evidence="2">
    <location>
        <begin position="10"/>
        <end position="118"/>
    </location>
</feature>
<sequence>MISSIEDAVASIGQELGVSSWKEVTQQRIDEFAAVTEDEQWIHVDARRAQAESPYGTTIAHGFLTLALIPALCKENYVVTNRKMGINYGMNKVRFLAPVVAGSRIRARSHLLDVATAAEGTADLTVRHTVEIEGSDKPAAVVELIVRIIFATPEPQVAAPTT</sequence>
<comment type="similarity">
    <text evidence="1">Belongs to the enoyl-CoA hydratase/isomerase family.</text>
</comment>
<dbReference type="Gene3D" id="3.10.129.10">
    <property type="entry name" value="Hotdog Thioesterase"/>
    <property type="match status" value="1"/>
</dbReference>
<dbReference type="PANTHER" id="PTHR42993:SF1">
    <property type="entry name" value="MAOC-LIKE DEHYDRATASE DOMAIN-CONTAINING PROTEIN"/>
    <property type="match status" value="1"/>
</dbReference>
<dbReference type="AlphaFoldDB" id="A0A7I7UQJ2"/>
<proteinExistence type="inferred from homology"/>
<dbReference type="Proteomes" id="UP000467252">
    <property type="component" value="Chromosome"/>
</dbReference>
<dbReference type="EMBL" id="AP022599">
    <property type="protein sequence ID" value="BBY83732.1"/>
    <property type="molecule type" value="Genomic_DNA"/>
</dbReference>
<dbReference type="InterPro" id="IPR029069">
    <property type="entry name" value="HotDog_dom_sf"/>
</dbReference>
<name>A0A7I7UQJ2_MYCPV</name>
<dbReference type="CDD" id="cd03450">
    <property type="entry name" value="NodN"/>
    <property type="match status" value="1"/>
</dbReference>
<organism evidence="3 4">
    <name type="scientific">Mycolicibacterium pulveris</name>
    <name type="common">Mycobacterium pulveris</name>
    <dbReference type="NCBI Taxonomy" id="36813"/>
    <lineage>
        <taxon>Bacteria</taxon>
        <taxon>Bacillati</taxon>
        <taxon>Actinomycetota</taxon>
        <taxon>Actinomycetes</taxon>
        <taxon>Mycobacteriales</taxon>
        <taxon>Mycobacteriaceae</taxon>
        <taxon>Mycolicibacterium</taxon>
    </lineage>
</organism>
<accession>A0A7I7UQJ2</accession>
<dbReference type="PANTHER" id="PTHR42993">
    <property type="entry name" value="MAOC-LIKE DEHYDRATASE DOMAIN-CONTAINING PROTEIN"/>
    <property type="match status" value="1"/>
</dbReference>
<dbReference type="InterPro" id="IPR002539">
    <property type="entry name" value="MaoC-like_dom"/>
</dbReference>
<keyword evidence="4" id="KW-1185">Reference proteome</keyword>
<dbReference type="InterPro" id="IPR039375">
    <property type="entry name" value="NodN-like"/>
</dbReference>
<evidence type="ECO:0000313" key="4">
    <source>
        <dbReference type="Proteomes" id="UP000467252"/>
    </source>
</evidence>
<gene>
    <name evidence="3" type="ORF">MPUL_48900</name>
</gene>
<evidence type="ECO:0000259" key="2">
    <source>
        <dbReference type="Pfam" id="PF01575"/>
    </source>
</evidence>